<dbReference type="Proteomes" id="UP000294927">
    <property type="component" value="Unassembled WGS sequence"/>
</dbReference>
<dbReference type="OrthoDB" id="3257148at2"/>
<keyword evidence="3" id="KW-1185">Reference proteome</keyword>
<evidence type="ECO:0000313" key="3">
    <source>
        <dbReference type="Proteomes" id="UP000294927"/>
    </source>
</evidence>
<reference evidence="2 3" key="1">
    <citation type="submission" date="2019-03" db="EMBL/GenBank/DDBJ databases">
        <title>Genomic Encyclopedia of Archaeal and Bacterial Type Strains, Phase II (KMG-II): from individual species to whole genera.</title>
        <authorList>
            <person name="Goeker M."/>
        </authorList>
    </citation>
    <scope>NUCLEOTIDE SEQUENCE [LARGE SCALE GENOMIC DNA]</scope>
    <source>
        <strain evidence="2 3">DSM 45499</strain>
    </source>
</reference>
<dbReference type="EMBL" id="SOCP01000002">
    <property type="protein sequence ID" value="TDV56301.1"/>
    <property type="molecule type" value="Genomic_DNA"/>
</dbReference>
<feature type="domain" description="SnoaL-like" evidence="1">
    <location>
        <begin position="11"/>
        <end position="102"/>
    </location>
</feature>
<organism evidence="2 3">
    <name type="scientific">Actinophytocola oryzae</name>
    <dbReference type="NCBI Taxonomy" id="502181"/>
    <lineage>
        <taxon>Bacteria</taxon>
        <taxon>Bacillati</taxon>
        <taxon>Actinomycetota</taxon>
        <taxon>Actinomycetes</taxon>
        <taxon>Pseudonocardiales</taxon>
        <taxon>Pseudonocardiaceae</taxon>
    </lineage>
</organism>
<dbReference type="InterPro" id="IPR032710">
    <property type="entry name" value="NTF2-like_dom_sf"/>
</dbReference>
<accession>A0A4V3FUR8</accession>
<dbReference type="AlphaFoldDB" id="A0A4V3FUR8"/>
<proteinExistence type="predicted"/>
<gene>
    <name evidence="2" type="ORF">CLV71_102367</name>
</gene>
<dbReference type="Gene3D" id="3.10.450.50">
    <property type="match status" value="1"/>
</dbReference>
<evidence type="ECO:0000313" key="2">
    <source>
        <dbReference type="EMBL" id="TDV56301.1"/>
    </source>
</evidence>
<dbReference type="SUPFAM" id="SSF54427">
    <property type="entry name" value="NTF2-like"/>
    <property type="match status" value="1"/>
</dbReference>
<evidence type="ECO:0000259" key="1">
    <source>
        <dbReference type="Pfam" id="PF12680"/>
    </source>
</evidence>
<name>A0A4V3FUR8_9PSEU</name>
<dbReference type="Pfam" id="PF12680">
    <property type="entry name" value="SnoaL_2"/>
    <property type="match status" value="1"/>
</dbReference>
<sequence length="127" mass="13316">MTSPAQQTALAYFEAWTNHDLDGAMAYVAEDVVCDAPAGRIEGAAAYRAFMAPFVGTLKNASLIASFGDDRTAVVVYDTETVPVPSAPAAECVTVVAGKITHSRFIFDRAPFDAARLRASGGRNAGS</sequence>
<dbReference type="GO" id="GO:0016853">
    <property type="term" value="F:isomerase activity"/>
    <property type="evidence" value="ECO:0007669"/>
    <property type="project" value="UniProtKB-KW"/>
</dbReference>
<protein>
    <submittedName>
        <fullName evidence="2">Ketosteroid isomerase-like protein</fullName>
    </submittedName>
</protein>
<keyword evidence="2" id="KW-0413">Isomerase</keyword>
<dbReference type="InterPro" id="IPR037401">
    <property type="entry name" value="SnoaL-like"/>
</dbReference>
<dbReference type="RefSeq" id="WP_133901558.1">
    <property type="nucleotide sequence ID" value="NZ_SOCP01000002.1"/>
</dbReference>
<comment type="caution">
    <text evidence="2">The sequence shown here is derived from an EMBL/GenBank/DDBJ whole genome shotgun (WGS) entry which is preliminary data.</text>
</comment>